<dbReference type="AlphaFoldDB" id="A0AAP5F1X5"/>
<gene>
    <name evidence="2" type="ORF">NIE36_42480</name>
    <name evidence="1" type="ORF">OSB80_42590</name>
</gene>
<evidence type="ECO:0000313" key="1">
    <source>
        <dbReference type="EMBL" id="MCX4151986.1"/>
    </source>
</evidence>
<reference evidence="2" key="1">
    <citation type="submission" date="2022-06" db="EMBL/GenBank/DDBJ databases">
        <title>PHB producers.</title>
        <authorList>
            <person name="Besaury L."/>
        </authorList>
    </citation>
    <scope>NUCLEOTIDE SEQUENCE</scope>
    <source>
        <strain evidence="2 3">SEWS6</strain>
    </source>
</reference>
<accession>A0AAP5F1X5</accession>
<sequence length="155" mass="16988">MNEHQMTPVRTIDNLAEQGKLHAVAKGLLATWMERQTWETAKPGLPFLAKKESFGPEMPFHVEVAVLNERFDLEVRYVWLSSSSQLGIQLYVCEIRDQAPVAAITIRSDRVASITPGSQAMAFDVSDAGGAEKARSAFGEALGAWALAALPELDF</sequence>
<dbReference type="Proteomes" id="UP001209412">
    <property type="component" value="Unassembled WGS sequence"/>
</dbReference>
<dbReference type="RefSeq" id="WP_266240765.1">
    <property type="nucleotide sequence ID" value="NZ_JAMXWF010000069.1"/>
</dbReference>
<keyword evidence="3" id="KW-1185">Reference proteome</keyword>
<evidence type="ECO:0000313" key="3">
    <source>
        <dbReference type="Proteomes" id="UP001209412"/>
    </source>
</evidence>
<organism evidence="2 4">
    <name type="scientific">Paraburkholderia madseniana</name>
    <dbReference type="NCBI Taxonomy" id="2599607"/>
    <lineage>
        <taxon>Bacteria</taxon>
        <taxon>Pseudomonadati</taxon>
        <taxon>Pseudomonadota</taxon>
        <taxon>Betaproteobacteria</taxon>
        <taxon>Burkholderiales</taxon>
        <taxon>Burkholderiaceae</taxon>
        <taxon>Paraburkholderia</taxon>
    </lineage>
</organism>
<comment type="caution">
    <text evidence="2">The sequence shown here is derived from an EMBL/GenBank/DDBJ whole genome shotgun (WGS) entry which is preliminary data.</text>
</comment>
<dbReference type="EMBL" id="JAPKHW010000069">
    <property type="protein sequence ID" value="MCX4151986.1"/>
    <property type="molecule type" value="Genomic_DNA"/>
</dbReference>
<protein>
    <submittedName>
        <fullName evidence="2">Uncharacterized protein</fullName>
    </submittedName>
</protein>
<evidence type="ECO:0000313" key="4">
    <source>
        <dbReference type="Proteomes" id="UP001242288"/>
    </source>
</evidence>
<name>A0AAP5F1X5_9BURK</name>
<dbReference type="EMBL" id="JAMXWF010000069">
    <property type="protein sequence ID" value="MDQ6413797.1"/>
    <property type="molecule type" value="Genomic_DNA"/>
</dbReference>
<dbReference type="Proteomes" id="UP001242288">
    <property type="component" value="Unassembled WGS sequence"/>
</dbReference>
<evidence type="ECO:0000313" key="2">
    <source>
        <dbReference type="EMBL" id="MDQ6413797.1"/>
    </source>
</evidence>
<proteinExistence type="predicted"/>